<name>A0ABW3ZX00_9BACI</name>
<evidence type="ECO:0000313" key="2">
    <source>
        <dbReference type="Proteomes" id="UP001597178"/>
    </source>
</evidence>
<evidence type="ECO:0008006" key="3">
    <source>
        <dbReference type="Google" id="ProtNLM"/>
    </source>
</evidence>
<evidence type="ECO:0000313" key="1">
    <source>
        <dbReference type="EMBL" id="MFD1362955.1"/>
    </source>
</evidence>
<protein>
    <recommendedName>
        <fullName evidence="3">RNA polymerase subunit sigma-70</fullName>
    </recommendedName>
</protein>
<sequence>MRLYEKQWQSHLDKDIYGVDFHQFMEMEDQFNHMEIAEELGISLGEVKRLKKKVTRT</sequence>
<dbReference type="Proteomes" id="UP001597178">
    <property type="component" value="Unassembled WGS sequence"/>
</dbReference>
<reference evidence="2" key="1">
    <citation type="journal article" date="2019" name="Int. J. Syst. Evol. Microbiol.">
        <title>The Global Catalogue of Microorganisms (GCM) 10K type strain sequencing project: providing services to taxonomists for standard genome sequencing and annotation.</title>
        <authorList>
            <consortium name="The Broad Institute Genomics Platform"/>
            <consortium name="The Broad Institute Genome Sequencing Center for Infectious Disease"/>
            <person name="Wu L."/>
            <person name="Ma J."/>
        </authorList>
    </citation>
    <scope>NUCLEOTIDE SEQUENCE [LARGE SCALE GENOMIC DNA]</scope>
    <source>
        <strain evidence="2">CCUG 54822</strain>
    </source>
</reference>
<keyword evidence="2" id="KW-1185">Reference proteome</keyword>
<gene>
    <name evidence="1" type="ORF">ACFQ4A_14960</name>
</gene>
<accession>A0ABW3ZX00</accession>
<dbReference type="RefSeq" id="WP_382402013.1">
    <property type="nucleotide sequence ID" value="NZ_JBHTNH010000029.1"/>
</dbReference>
<dbReference type="EMBL" id="JBHTNH010000029">
    <property type="protein sequence ID" value="MFD1362955.1"/>
    <property type="molecule type" value="Genomic_DNA"/>
</dbReference>
<proteinExistence type="predicted"/>
<organism evidence="1 2">
    <name type="scientific">Lentibacillus salinarum</name>
    <dbReference type="NCBI Taxonomy" id="446820"/>
    <lineage>
        <taxon>Bacteria</taxon>
        <taxon>Bacillati</taxon>
        <taxon>Bacillota</taxon>
        <taxon>Bacilli</taxon>
        <taxon>Bacillales</taxon>
        <taxon>Bacillaceae</taxon>
        <taxon>Lentibacillus</taxon>
    </lineage>
</organism>
<comment type="caution">
    <text evidence="1">The sequence shown here is derived from an EMBL/GenBank/DDBJ whole genome shotgun (WGS) entry which is preliminary data.</text>
</comment>